<feature type="domain" description="B box-type" evidence="7">
    <location>
        <begin position="85"/>
        <end position="126"/>
    </location>
</feature>
<evidence type="ECO:0000256" key="2">
    <source>
        <dbReference type="ARBA" id="ARBA00022771"/>
    </source>
</evidence>
<sequence length="246" mass="28451">MAVVNLLAEVTCSICLEYFTDPVAIECGHSFCRSCISQYCKGVQSEASCPECRQGFQRDDLRPSRQLAKVVEISKQLNLKLKLQHEEGKCDEHQEKLKLFCEDDQRAICVVCRESRDHRSHNVVNILESVQEYKKKIQHRLDVLKKSLENLANFEGEEGMRAAEIKEKIKAERETIVSEFEKLHQFLIVEQQALLDRLEEDEKEIVKKMEQNQSRLSDQVSDLKELIAEMEAKLMQPACELLKVVL</sequence>
<evidence type="ECO:0000259" key="7">
    <source>
        <dbReference type="PROSITE" id="PS50119"/>
    </source>
</evidence>
<evidence type="ECO:0000313" key="9">
    <source>
        <dbReference type="Proteomes" id="UP001066276"/>
    </source>
</evidence>
<evidence type="ECO:0000256" key="3">
    <source>
        <dbReference type="ARBA" id="ARBA00022833"/>
    </source>
</evidence>
<evidence type="ECO:0000256" key="1">
    <source>
        <dbReference type="ARBA" id="ARBA00022723"/>
    </source>
</evidence>
<dbReference type="SMART" id="SM00184">
    <property type="entry name" value="RING"/>
    <property type="match status" value="1"/>
</dbReference>
<keyword evidence="5" id="KW-0175">Coiled coil</keyword>
<evidence type="ECO:0000313" key="8">
    <source>
        <dbReference type="EMBL" id="KAJ1081576.1"/>
    </source>
</evidence>
<evidence type="ECO:0000256" key="5">
    <source>
        <dbReference type="SAM" id="Coils"/>
    </source>
</evidence>
<gene>
    <name evidence="8" type="ORF">NDU88_001755</name>
</gene>
<dbReference type="PANTHER" id="PTHR24103">
    <property type="entry name" value="E3 UBIQUITIN-PROTEIN LIGASE TRIM"/>
    <property type="match status" value="1"/>
</dbReference>
<dbReference type="InterPro" id="IPR000315">
    <property type="entry name" value="Znf_B-box"/>
</dbReference>
<evidence type="ECO:0000256" key="4">
    <source>
        <dbReference type="PROSITE-ProRule" id="PRU00024"/>
    </source>
</evidence>
<dbReference type="PROSITE" id="PS50089">
    <property type="entry name" value="ZF_RING_2"/>
    <property type="match status" value="1"/>
</dbReference>
<dbReference type="Gene3D" id="3.30.160.60">
    <property type="entry name" value="Classic Zinc Finger"/>
    <property type="match status" value="1"/>
</dbReference>
<dbReference type="InterPro" id="IPR017907">
    <property type="entry name" value="Znf_RING_CS"/>
</dbReference>
<dbReference type="InterPro" id="IPR001841">
    <property type="entry name" value="Znf_RING"/>
</dbReference>
<keyword evidence="9" id="KW-1185">Reference proteome</keyword>
<dbReference type="Proteomes" id="UP001066276">
    <property type="component" value="Chromosome 12"/>
</dbReference>
<protein>
    <submittedName>
        <fullName evidence="8">Uncharacterized protein</fullName>
    </submittedName>
</protein>
<dbReference type="PROSITE" id="PS50119">
    <property type="entry name" value="ZF_BBOX"/>
    <property type="match status" value="1"/>
</dbReference>
<comment type="caution">
    <text evidence="8">The sequence shown here is derived from an EMBL/GenBank/DDBJ whole genome shotgun (WGS) entry which is preliminary data.</text>
</comment>
<name>A0AAV7KQ98_PLEWA</name>
<proteinExistence type="predicted"/>
<dbReference type="SUPFAM" id="SSF57850">
    <property type="entry name" value="RING/U-box"/>
    <property type="match status" value="1"/>
</dbReference>
<reference evidence="8" key="1">
    <citation type="journal article" date="2022" name="bioRxiv">
        <title>Sequencing and chromosome-scale assembly of the giantPleurodeles waltlgenome.</title>
        <authorList>
            <person name="Brown T."/>
            <person name="Elewa A."/>
            <person name="Iarovenko S."/>
            <person name="Subramanian E."/>
            <person name="Araus A.J."/>
            <person name="Petzold A."/>
            <person name="Susuki M."/>
            <person name="Suzuki K.-i.T."/>
            <person name="Hayashi T."/>
            <person name="Toyoda A."/>
            <person name="Oliveira C."/>
            <person name="Osipova E."/>
            <person name="Leigh N.D."/>
            <person name="Simon A."/>
            <person name="Yun M.H."/>
        </authorList>
    </citation>
    <scope>NUCLEOTIDE SEQUENCE</scope>
    <source>
        <strain evidence="8">20211129_DDA</strain>
        <tissue evidence="8">Liver</tissue>
    </source>
</reference>
<feature type="coiled-coil region" evidence="5">
    <location>
        <begin position="188"/>
        <end position="233"/>
    </location>
</feature>
<dbReference type="PROSITE" id="PS00518">
    <property type="entry name" value="ZF_RING_1"/>
    <property type="match status" value="1"/>
</dbReference>
<dbReference type="SUPFAM" id="SSF57845">
    <property type="entry name" value="B-box zinc-binding domain"/>
    <property type="match status" value="1"/>
</dbReference>
<keyword evidence="2 4" id="KW-0863">Zinc-finger</keyword>
<feature type="domain" description="RING-type" evidence="6">
    <location>
        <begin position="12"/>
        <end position="53"/>
    </location>
</feature>
<dbReference type="CDD" id="cd19760">
    <property type="entry name" value="Bbox2_TRIM4-like"/>
    <property type="match status" value="1"/>
</dbReference>
<evidence type="ECO:0000259" key="6">
    <source>
        <dbReference type="PROSITE" id="PS50089"/>
    </source>
</evidence>
<dbReference type="Gene3D" id="3.30.40.10">
    <property type="entry name" value="Zinc/RING finger domain, C3HC4 (zinc finger)"/>
    <property type="match status" value="1"/>
</dbReference>
<dbReference type="SMART" id="SM00336">
    <property type="entry name" value="BBOX"/>
    <property type="match status" value="1"/>
</dbReference>
<dbReference type="EMBL" id="JANPWB010000016">
    <property type="protein sequence ID" value="KAJ1081576.1"/>
    <property type="molecule type" value="Genomic_DNA"/>
</dbReference>
<keyword evidence="1" id="KW-0479">Metal-binding</keyword>
<accession>A0AAV7KQ98</accession>
<dbReference type="AlphaFoldDB" id="A0AAV7KQ98"/>
<dbReference type="GO" id="GO:0008270">
    <property type="term" value="F:zinc ion binding"/>
    <property type="evidence" value="ECO:0007669"/>
    <property type="project" value="UniProtKB-KW"/>
</dbReference>
<keyword evidence="3" id="KW-0862">Zinc</keyword>
<dbReference type="Pfam" id="PF15227">
    <property type="entry name" value="zf-C3HC4_4"/>
    <property type="match status" value="1"/>
</dbReference>
<dbReference type="InterPro" id="IPR050143">
    <property type="entry name" value="TRIM/RBCC"/>
</dbReference>
<organism evidence="8 9">
    <name type="scientific">Pleurodeles waltl</name>
    <name type="common">Iberian ribbed newt</name>
    <dbReference type="NCBI Taxonomy" id="8319"/>
    <lineage>
        <taxon>Eukaryota</taxon>
        <taxon>Metazoa</taxon>
        <taxon>Chordata</taxon>
        <taxon>Craniata</taxon>
        <taxon>Vertebrata</taxon>
        <taxon>Euteleostomi</taxon>
        <taxon>Amphibia</taxon>
        <taxon>Batrachia</taxon>
        <taxon>Caudata</taxon>
        <taxon>Salamandroidea</taxon>
        <taxon>Salamandridae</taxon>
        <taxon>Pleurodelinae</taxon>
        <taxon>Pleurodeles</taxon>
    </lineage>
</organism>
<dbReference type="Pfam" id="PF00643">
    <property type="entry name" value="zf-B_box"/>
    <property type="match status" value="1"/>
</dbReference>
<dbReference type="InterPro" id="IPR013083">
    <property type="entry name" value="Znf_RING/FYVE/PHD"/>
</dbReference>